<dbReference type="PROSITE" id="PS00518">
    <property type="entry name" value="ZF_RING_1"/>
    <property type="match status" value="1"/>
</dbReference>
<evidence type="ECO:0000256" key="4">
    <source>
        <dbReference type="PROSITE-ProRule" id="PRU00024"/>
    </source>
</evidence>
<dbReference type="SUPFAM" id="SSF57845">
    <property type="entry name" value="B-box zinc-binding domain"/>
    <property type="match status" value="1"/>
</dbReference>
<reference evidence="10" key="1">
    <citation type="submission" date="2025-08" db="UniProtKB">
        <authorList>
            <consortium name="RefSeq"/>
        </authorList>
    </citation>
    <scope>IDENTIFICATION</scope>
    <source>
        <tissue evidence="10">Gonad</tissue>
    </source>
</reference>
<evidence type="ECO:0000313" key="10">
    <source>
        <dbReference type="RefSeq" id="XP_019613636.1"/>
    </source>
</evidence>
<dbReference type="PANTHER" id="PTHR25462">
    <property type="entry name" value="BONUS, ISOFORM C-RELATED"/>
    <property type="match status" value="1"/>
</dbReference>
<feature type="coiled-coil region" evidence="5">
    <location>
        <begin position="210"/>
        <end position="287"/>
    </location>
</feature>
<feature type="domain" description="B box-type" evidence="8">
    <location>
        <begin position="161"/>
        <end position="202"/>
    </location>
</feature>
<feature type="domain" description="B box-type" evidence="8">
    <location>
        <begin position="100"/>
        <end position="147"/>
    </location>
</feature>
<gene>
    <name evidence="10" type="primary">LOC109461693</name>
</gene>
<dbReference type="InterPro" id="IPR001841">
    <property type="entry name" value="Znf_RING"/>
</dbReference>
<dbReference type="PROSITE" id="PS50119">
    <property type="entry name" value="ZF_BBOX"/>
    <property type="match status" value="2"/>
</dbReference>
<proteinExistence type="predicted"/>
<organism evidence="9 10">
    <name type="scientific">Branchiostoma belcheri</name>
    <name type="common">Amphioxus</name>
    <dbReference type="NCBI Taxonomy" id="7741"/>
    <lineage>
        <taxon>Eukaryota</taxon>
        <taxon>Metazoa</taxon>
        <taxon>Chordata</taxon>
        <taxon>Cephalochordata</taxon>
        <taxon>Leptocardii</taxon>
        <taxon>Amphioxiformes</taxon>
        <taxon>Branchiostomatidae</taxon>
        <taxon>Branchiostoma</taxon>
    </lineage>
</organism>
<dbReference type="Pfam" id="PF22586">
    <property type="entry name" value="ANCHR-like_BBOX"/>
    <property type="match status" value="1"/>
</dbReference>
<dbReference type="SMART" id="SM00184">
    <property type="entry name" value="RING"/>
    <property type="match status" value="1"/>
</dbReference>
<dbReference type="GeneID" id="109461693"/>
<dbReference type="Pfam" id="PF00643">
    <property type="entry name" value="zf-B_box"/>
    <property type="match status" value="1"/>
</dbReference>
<evidence type="ECO:0000259" key="8">
    <source>
        <dbReference type="PROSITE" id="PS50119"/>
    </source>
</evidence>
<keyword evidence="5" id="KW-0175">Coiled coil</keyword>
<keyword evidence="2 4" id="KW-0863">Zinc-finger</keyword>
<keyword evidence="1" id="KW-0479">Metal-binding</keyword>
<sequence>MAAGPSLSQISDDFLGCQICLQPCRRPKVLSCLHTFCQECLELLLKRQEEQHQLECPTCRNKTQLSGSGVAGLKDNFFVESLNDTVKLHKTVMETEGCSSSNVACGACESKGEAKSYCVECGDFICEECNSAHRRMKSLKGHQLVGMEDFRSGAVVKAAKLRTQPCRLHEDESLKFFCQTCGEAVCRDCIIMEHKGHSYTHLSEASAAIKEELATALQNSDKKVAELNKKQQEILDKKSLLKDTVSKVQDKINEAAEQTRNRLKRMLDRVDAEEKELLQKVQVIEKKTEEKFCAVQDTLETTIVSLFSTREFGRSIMAHGTDLQVVSVKTEVQSRLQSLLQLSPTDIRAPAGEPWVRFDPDVAVKVDNDVLLVGDITEGFKATFTTLGTEGRLGPTKLGEHYSGQDHDGLVTLNNGIQHFKVKHTGTYQIEAAGAAAGTDRNTSPECRGRGAVMKGTFQLNKGEVLKILVGQEGAENRGYNSGAGGGGGTFVTRDDNTPLIIAGGGGGGTGRSYHSIFSDGNTKTAGNSSTRSWNVNWNEGGEDGDGAVEWGSGSVGGGGGGLLTDGASGKNKFGGRDGGEDGGEGGKAFFNGGEGGRGSYGADAYGGFGGGGGGYGKSAEGKLAGGGGGGGGYSGGARGEARRGGCAGGGGSFNSGIDSVSAGVCYPKDIDGNNGPGYVIVTLIK</sequence>
<keyword evidence="9" id="KW-1185">Reference proteome</keyword>
<dbReference type="InterPro" id="IPR017907">
    <property type="entry name" value="Znf_RING_CS"/>
</dbReference>
<protein>
    <submittedName>
        <fullName evidence="10">Keratin, type I cytoskeletal 9-like</fullName>
    </submittedName>
</protein>
<dbReference type="Gene3D" id="4.10.830.40">
    <property type="match status" value="1"/>
</dbReference>
<evidence type="ECO:0000256" key="6">
    <source>
        <dbReference type="SAM" id="MobiDB-lite"/>
    </source>
</evidence>
<accession>A0A6P4YA23</accession>
<evidence type="ECO:0000259" key="7">
    <source>
        <dbReference type="PROSITE" id="PS50089"/>
    </source>
</evidence>
<dbReference type="Gene3D" id="3.30.40.10">
    <property type="entry name" value="Zinc/RING finger domain, C3HC4 (zinc finger)"/>
    <property type="match status" value="1"/>
</dbReference>
<dbReference type="InterPro" id="IPR000315">
    <property type="entry name" value="Znf_B-box"/>
</dbReference>
<dbReference type="GO" id="GO:0008270">
    <property type="term" value="F:zinc ion binding"/>
    <property type="evidence" value="ECO:0007669"/>
    <property type="project" value="UniProtKB-KW"/>
</dbReference>
<dbReference type="Pfam" id="PF13445">
    <property type="entry name" value="zf-RING_UBOX"/>
    <property type="match status" value="1"/>
</dbReference>
<dbReference type="Gene3D" id="3.30.160.60">
    <property type="entry name" value="Classic Zinc Finger"/>
    <property type="match status" value="1"/>
</dbReference>
<evidence type="ECO:0000256" key="2">
    <source>
        <dbReference type="ARBA" id="ARBA00022771"/>
    </source>
</evidence>
<dbReference type="OrthoDB" id="342730at2759"/>
<dbReference type="SUPFAM" id="SSF57850">
    <property type="entry name" value="RING/U-box"/>
    <property type="match status" value="1"/>
</dbReference>
<dbReference type="InterPro" id="IPR027370">
    <property type="entry name" value="Znf-RING_euk"/>
</dbReference>
<dbReference type="PANTHER" id="PTHR25462:SF229">
    <property type="entry name" value="TRANSCRIPTION INTERMEDIARY FACTOR 1-BETA"/>
    <property type="match status" value="1"/>
</dbReference>
<dbReference type="GO" id="GO:0061630">
    <property type="term" value="F:ubiquitin protein ligase activity"/>
    <property type="evidence" value="ECO:0007669"/>
    <property type="project" value="TreeGrafter"/>
</dbReference>
<evidence type="ECO:0000313" key="9">
    <source>
        <dbReference type="Proteomes" id="UP000515135"/>
    </source>
</evidence>
<evidence type="ECO:0000256" key="3">
    <source>
        <dbReference type="ARBA" id="ARBA00022833"/>
    </source>
</evidence>
<evidence type="ECO:0000256" key="1">
    <source>
        <dbReference type="ARBA" id="ARBA00022723"/>
    </source>
</evidence>
<dbReference type="KEGG" id="bbel:109461693"/>
<dbReference type="GO" id="GO:0006513">
    <property type="term" value="P:protein monoubiquitination"/>
    <property type="evidence" value="ECO:0007669"/>
    <property type="project" value="TreeGrafter"/>
</dbReference>
<dbReference type="InterPro" id="IPR047153">
    <property type="entry name" value="TRIM45/56/19-like"/>
</dbReference>
<dbReference type="PROSITE" id="PS50089">
    <property type="entry name" value="ZF_RING_2"/>
    <property type="match status" value="1"/>
</dbReference>
<dbReference type="InterPro" id="IPR013083">
    <property type="entry name" value="Znf_RING/FYVE/PHD"/>
</dbReference>
<feature type="region of interest" description="Disordered" evidence="6">
    <location>
        <begin position="558"/>
        <end position="591"/>
    </location>
</feature>
<feature type="domain" description="RING-type" evidence="7">
    <location>
        <begin position="17"/>
        <end position="60"/>
    </location>
</feature>
<dbReference type="CDD" id="cd19757">
    <property type="entry name" value="Bbox1"/>
    <property type="match status" value="1"/>
</dbReference>
<name>A0A6P4YA23_BRABE</name>
<keyword evidence="3" id="KW-0862">Zinc</keyword>
<dbReference type="AlphaFoldDB" id="A0A6P4YA23"/>
<dbReference type="RefSeq" id="XP_019613636.1">
    <property type="nucleotide sequence ID" value="XM_019758077.1"/>
</dbReference>
<dbReference type="SMART" id="SM00336">
    <property type="entry name" value="BBOX"/>
    <property type="match status" value="2"/>
</dbReference>
<dbReference type="CDD" id="cd19796">
    <property type="entry name" value="Bbox2_TRIM71_C-VII"/>
    <property type="match status" value="1"/>
</dbReference>
<evidence type="ECO:0000256" key="5">
    <source>
        <dbReference type="SAM" id="Coils"/>
    </source>
</evidence>
<dbReference type="Proteomes" id="UP000515135">
    <property type="component" value="Unplaced"/>
</dbReference>